<evidence type="ECO:0000313" key="4">
    <source>
        <dbReference type="EMBL" id="CAB4604920.1"/>
    </source>
</evidence>
<gene>
    <name evidence="2" type="ORF">UFOPK1380_00080</name>
    <name evidence="3" type="ORF">UFOPK1778_00394</name>
    <name evidence="4" type="ORF">UFOPK1863_00021</name>
    <name evidence="5" type="ORF">UFOPK2689_00021</name>
    <name evidence="6" type="ORF">UFOPK3555_00027</name>
    <name evidence="7" type="ORF">UFOPK3874_00797</name>
    <name evidence="8" type="ORF">UFOPK4095_00580</name>
</gene>
<name>A0A6J7L8X9_9ZZZZ</name>
<dbReference type="InterPro" id="IPR001296">
    <property type="entry name" value="Glyco_trans_1"/>
</dbReference>
<dbReference type="Gene3D" id="3.40.50.2000">
    <property type="entry name" value="Glycogen Phosphorylase B"/>
    <property type="match status" value="2"/>
</dbReference>
<dbReference type="EMBL" id="CAFBPI010000026">
    <property type="protein sequence ID" value="CAB5013133.1"/>
    <property type="molecule type" value="Genomic_DNA"/>
</dbReference>
<dbReference type="EMBL" id="CAFBNS010000148">
    <property type="protein sequence ID" value="CAB4964521.1"/>
    <property type="molecule type" value="Genomic_DNA"/>
</dbReference>
<dbReference type="PANTHER" id="PTHR45947">
    <property type="entry name" value="SULFOQUINOVOSYL TRANSFERASE SQD2"/>
    <property type="match status" value="1"/>
</dbReference>
<evidence type="ECO:0000259" key="1">
    <source>
        <dbReference type="Pfam" id="PF00534"/>
    </source>
</evidence>
<proteinExistence type="predicted"/>
<dbReference type="EMBL" id="CAFBME010000001">
    <property type="protein sequence ID" value="CAB4887396.1"/>
    <property type="molecule type" value="Genomic_DNA"/>
</dbReference>
<dbReference type="PANTHER" id="PTHR45947:SF3">
    <property type="entry name" value="SULFOQUINOVOSYL TRANSFERASE SQD2"/>
    <property type="match status" value="1"/>
</dbReference>
<dbReference type="InterPro" id="IPR050194">
    <property type="entry name" value="Glycosyltransferase_grp1"/>
</dbReference>
<dbReference type="AlphaFoldDB" id="A0A6J7L8X9"/>
<dbReference type="Pfam" id="PF00534">
    <property type="entry name" value="Glycos_transf_1"/>
    <property type="match status" value="1"/>
</dbReference>
<dbReference type="EMBL" id="CAEZSC010000002">
    <property type="protein sequence ID" value="CAB4529677.1"/>
    <property type="molecule type" value="Genomic_DNA"/>
</dbReference>
<evidence type="ECO:0000313" key="6">
    <source>
        <dbReference type="EMBL" id="CAB4887396.1"/>
    </source>
</evidence>
<sequence length="383" mass="42199">MGARPILLITNDLGPRAGGIETFILGLISQLDGSKLVIYTSSQEGDRDFDQALATKYGVEVIRDKSKVLLPTPRVFADIAGVLRRYQSTVIWYGASAPLAWLAPFFKKIGVERQIGMTHGHEVWWAKVWPFSWALRRMGNSLDIVTYLGSFTRDAIKNSLGPHPQLVHIAPGISVEHFVPSPSGEKPVDLVTRYNLEGKSVLLSVGRLVHRKGQDRLIQALPEIILQVPNVSLLLIGIGPREAHLRKLVRELKVESYVQFLGRVQYNELPRHIQLGDVFAMPSRSRFFGLEVEGLGIVYLEASACGLPVIAGKSGGAPDAIREGITGVSVDGNNVHEIAKAAIDLLNNPVRAKAMGAAGREWSVQQWNWPLWGEKFSALLRSK</sequence>
<feature type="domain" description="Glycosyl transferase family 1" evidence="1">
    <location>
        <begin position="197"/>
        <end position="362"/>
    </location>
</feature>
<evidence type="ECO:0000313" key="3">
    <source>
        <dbReference type="EMBL" id="CAB4586611.1"/>
    </source>
</evidence>
<evidence type="ECO:0000313" key="8">
    <source>
        <dbReference type="EMBL" id="CAB5013133.1"/>
    </source>
</evidence>
<evidence type="ECO:0000313" key="7">
    <source>
        <dbReference type="EMBL" id="CAB4964521.1"/>
    </source>
</evidence>
<dbReference type="EMBL" id="CAEZYL010000001">
    <property type="protein sequence ID" value="CAB4712540.1"/>
    <property type="molecule type" value="Genomic_DNA"/>
</dbReference>
<reference evidence="7" key="1">
    <citation type="submission" date="2020-05" db="EMBL/GenBank/DDBJ databases">
        <authorList>
            <person name="Chiriac C."/>
            <person name="Salcher M."/>
            <person name="Ghai R."/>
            <person name="Kavagutti S V."/>
        </authorList>
    </citation>
    <scope>NUCLEOTIDE SEQUENCE</scope>
</reference>
<dbReference type="EMBL" id="CAEZUY010000001">
    <property type="protein sequence ID" value="CAB4604920.1"/>
    <property type="molecule type" value="Genomic_DNA"/>
</dbReference>
<organism evidence="7">
    <name type="scientific">freshwater metagenome</name>
    <dbReference type="NCBI Taxonomy" id="449393"/>
    <lineage>
        <taxon>unclassified sequences</taxon>
        <taxon>metagenomes</taxon>
        <taxon>ecological metagenomes</taxon>
    </lineage>
</organism>
<dbReference type="GO" id="GO:0016758">
    <property type="term" value="F:hexosyltransferase activity"/>
    <property type="evidence" value="ECO:0007669"/>
    <property type="project" value="TreeGrafter"/>
</dbReference>
<accession>A0A6J7L8X9</accession>
<dbReference type="CDD" id="cd03801">
    <property type="entry name" value="GT4_PimA-like"/>
    <property type="match status" value="1"/>
</dbReference>
<evidence type="ECO:0000313" key="2">
    <source>
        <dbReference type="EMBL" id="CAB4529677.1"/>
    </source>
</evidence>
<dbReference type="SUPFAM" id="SSF53756">
    <property type="entry name" value="UDP-Glycosyltransferase/glycogen phosphorylase"/>
    <property type="match status" value="1"/>
</dbReference>
<dbReference type="EMBL" id="CAEZUD010000013">
    <property type="protein sequence ID" value="CAB4586611.1"/>
    <property type="molecule type" value="Genomic_DNA"/>
</dbReference>
<protein>
    <submittedName>
        <fullName evidence="7">Unannotated protein</fullName>
    </submittedName>
</protein>
<evidence type="ECO:0000313" key="5">
    <source>
        <dbReference type="EMBL" id="CAB4712540.1"/>
    </source>
</evidence>